<organism evidence="2 3">
    <name type="scientific">Bathycoccus prasinos</name>
    <dbReference type="NCBI Taxonomy" id="41875"/>
    <lineage>
        <taxon>Eukaryota</taxon>
        <taxon>Viridiplantae</taxon>
        <taxon>Chlorophyta</taxon>
        <taxon>Mamiellophyceae</taxon>
        <taxon>Mamiellales</taxon>
        <taxon>Bathycoccaceae</taxon>
        <taxon>Bathycoccus</taxon>
    </lineage>
</organism>
<dbReference type="AlphaFoldDB" id="K8FED9"/>
<keyword evidence="3" id="KW-1185">Reference proteome</keyword>
<dbReference type="PANTHER" id="PTHR34051">
    <property type="entry name" value="PROTEIN LOW PSII ACCUMULATION 3, CHLOROPLASTIC"/>
    <property type="match status" value="1"/>
</dbReference>
<dbReference type="InterPro" id="IPR018962">
    <property type="entry name" value="DUF1995"/>
</dbReference>
<accession>K8FED9</accession>
<evidence type="ECO:0000313" key="2">
    <source>
        <dbReference type="EMBL" id="CCO66166.1"/>
    </source>
</evidence>
<proteinExistence type="predicted"/>
<dbReference type="EMBL" id="FO082272">
    <property type="protein sequence ID" value="CCO66166.1"/>
    <property type="molecule type" value="Genomic_DNA"/>
</dbReference>
<protein>
    <recommendedName>
        <fullName evidence="1">DUF1995 domain-containing protein</fullName>
    </recommendedName>
</protein>
<gene>
    <name evidence="2" type="ORF">Bathy07g00600</name>
</gene>
<dbReference type="STRING" id="41875.K8FED9"/>
<sequence length="423" mass="48314">MTLRKEKKTLVFEEFSTRTVFDEKKRRRLKFWSERNNAKDNKKEKRYLTHECETNSKYEREMNAQTHHLSRRVNGRLLSLESSSLASSSSSSKKKQPPLFGRFGGKKVEVVLPPSRALGSGRTTISKNTNGGRQYPFPADYDVMVQQARQALQKAREDGVDLGEIQFPPGGLDLAPGDLEGNVECTLTATVLRKILRGMKEEEKITVLFPDPTELKLAKRGQTGMCAPDGVAPPEVFQTDPLFEDWRGELNYLDDPNAFSVSGLDKIFGKSATVNDRVDINEGNMFVCAYPSGNIAELTQTRLLYENIREENESDAPASKIKTKRKSLVVVNGELDRTRSNYYPWFWNKNEMEPLREFSQSFEGIYFIHNFKGTNPAVLFRCYPDDWRVFRRRPNDAVECVWSSSTRPKSLKEIALDVLPKFP</sequence>
<dbReference type="Proteomes" id="UP000198341">
    <property type="component" value="Chromosome 7"/>
</dbReference>
<reference evidence="2 3" key="1">
    <citation type="submission" date="2011-10" db="EMBL/GenBank/DDBJ databases">
        <authorList>
            <person name="Genoscope - CEA"/>
        </authorList>
    </citation>
    <scope>NUCLEOTIDE SEQUENCE [LARGE SCALE GENOMIC DNA]</scope>
    <source>
        <strain evidence="2 3">RCC 1105</strain>
    </source>
</reference>
<dbReference type="OrthoDB" id="199922at2759"/>
<name>K8FED9_9CHLO</name>
<feature type="domain" description="DUF1995" evidence="1">
    <location>
        <begin position="138"/>
        <end position="409"/>
    </location>
</feature>
<dbReference type="KEGG" id="bpg:Bathy07g00600"/>
<dbReference type="InterPro" id="IPR044687">
    <property type="entry name" value="LPA3"/>
</dbReference>
<dbReference type="PANTHER" id="PTHR34051:SF1">
    <property type="entry name" value="PROTEIN LOW PSII ACCUMULATION 3, CHLOROPLASTIC"/>
    <property type="match status" value="1"/>
</dbReference>
<dbReference type="Pfam" id="PF09353">
    <property type="entry name" value="DUF1995"/>
    <property type="match status" value="1"/>
</dbReference>
<evidence type="ECO:0000259" key="1">
    <source>
        <dbReference type="Pfam" id="PF09353"/>
    </source>
</evidence>
<evidence type="ECO:0000313" key="3">
    <source>
        <dbReference type="Proteomes" id="UP000198341"/>
    </source>
</evidence>
<dbReference type="GeneID" id="19014550"/>
<dbReference type="RefSeq" id="XP_007512078.1">
    <property type="nucleotide sequence ID" value="XM_007512016.1"/>
</dbReference>
<dbReference type="eggNOG" id="ENOG502R5HU">
    <property type="taxonomic scope" value="Eukaryota"/>
</dbReference>